<dbReference type="SMART" id="SM00714">
    <property type="entry name" value="LITAF"/>
    <property type="match status" value="1"/>
</dbReference>
<dbReference type="GO" id="GO:0005634">
    <property type="term" value="C:nucleus"/>
    <property type="evidence" value="ECO:0007669"/>
    <property type="project" value="TreeGrafter"/>
</dbReference>
<dbReference type="Proteomes" id="UP001488805">
    <property type="component" value="Unassembled WGS sequence"/>
</dbReference>
<dbReference type="InterPro" id="IPR006629">
    <property type="entry name" value="LITAF"/>
</dbReference>
<dbReference type="PANTHER" id="PTHR23292">
    <property type="entry name" value="LIPOPOLYSACCHARIDE-INDUCED TUMOR NECROSIS FACTOR-ALPHA FACTOR"/>
    <property type="match status" value="1"/>
</dbReference>
<keyword evidence="8" id="KW-0812">Transmembrane</keyword>
<evidence type="ECO:0000256" key="2">
    <source>
        <dbReference type="ARBA" id="ARBA00004414"/>
    </source>
</evidence>
<dbReference type="EMBL" id="JBCEZU010000056">
    <property type="protein sequence ID" value="KAK9534665.1"/>
    <property type="molecule type" value="Genomic_DNA"/>
</dbReference>
<keyword evidence="5" id="KW-0479">Metal-binding</keyword>
<dbReference type="PROSITE" id="PS51837">
    <property type="entry name" value="LITAF"/>
    <property type="match status" value="1"/>
</dbReference>
<organism evidence="10 11">
    <name type="scientific">Zoarces viviparus</name>
    <name type="common">Viviparous eelpout</name>
    <name type="synonym">Blennius viviparus</name>
    <dbReference type="NCBI Taxonomy" id="48416"/>
    <lineage>
        <taxon>Eukaryota</taxon>
        <taxon>Metazoa</taxon>
        <taxon>Chordata</taxon>
        <taxon>Craniata</taxon>
        <taxon>Vertebrata</taxon>
        <taxon>Euteleostomi</taxon>
        <taxon>Actinopterygii</taxon>
        <taxon>Neopterygii</taxon>
        <taxon>Teleostei</taxon>
        <taxon>Neoteleostei</taxon>
        <taxon>Acanthomorphata</taxon>
        <taxon>Eupercaria</taxon>
        <taxon>Perciformes</taxon>
        <taxon>Cottioidei</taxon>
        <taxon>Zoarcales</taxon>
        <taxon>Zoarcidae</taxon>
        <taxon>Zoarcinae</taxon>
        <taxon>Zoarces</taxon>
    </lineage>
</organism>
<comment type="similarity">
    <text evidence="4">Belongs to the CDIP1/LITAF family.</text>
</comment>
<protein>
    <recommendedName>
        <fullName evidence="9">LITAF domain-containing protein</fullName>
    </recommendedName>
</protein>
<keyword evidence="8" id="KW-1133">Transmembrane helix</keyword>
<dbReference type="GO" id="GO:0098560">
    <property type="term" value="C:cytoplasmic side of late endosome membrane"/>
    <property type="evidence" value="ECO:0007669"/>
    <property type="project" value="TreeGrafter"/>
</dbReference>
<evidence type="ECO:0000313" key="10">
    <source>
        <dbReference type="EMBL" id="KAK9534665.1"/>
    </source>
</evidence>
<name>A0AAW1FIT8_ZOAVI</name>
<evidence type="ECO:0000256" key="6">
    <source>
        <dbReference type="ARBA" id="ARBA00022833"/>
    </source>
</evidence>
<evidence type="ECO:0000256" key="5">
    <source>
        <dbReference type="ARBA" id="ARBA00022723"/>
    </source>
</evidence>
<keyword evidence="11" id="KW-1185">Reference proteome</keyword>
<evidence type="ECO:0000256" key="3">
    <source>
        <dbReference type="ARBA" id="ARBA00004630"/>
    </source>
</evidence>
<proteinExistence type="inferred from homology"/>
<evidence type="ECO:0000259" key="9">
    <source>
        <dbReference type="PROSITE" id="PS51837"/>
    </source>
</evidence>
<accession>A0AAW1FIT8</accession>
<keyword evidence="6" id="KW-0862">Zinc</keyword>
<dbReference type="GO" id="GO:0098574">
    <property type="term" value="C:cytoplasmic side of lysosomal membrane"/>
    <property type="evidence" value="ECO:0007669"/>
    <property type="project" value="TreeGrafter"/>
</dbReference>
<comment type="subcellular location">
    <subcellularLocation>
        <location evidence="1">Endosome membrane</location>
        <topology evidence="1">Peripheral membrane protein</topology>
        <orientation evidence="1">Cytoplasmic side</orientation>
    </subcellularLocation>
    <subcellularLocation>
        <location evidence="2">Late endosome membrane</location>
    </subcellularLocation>
    <subcellularLocation>
        <location evidence="3">Lysosome membrane</location>
        <topology evidence="3">Peripheral membrane protein</topology>
        <orientation evidence="3">Cytoplasmic side</orientation>
    </subcellularLocation>
</comment>
<gene>
    <name evidence="10" type="ORF">VZT92_007095</name>
</gene>
<keyword evidence="7 8" id="KW-0472">Membrane</keyword>
<reference evidence="10 11" key="1">
    <citation type="journal article" date="2024" name="Genome Biol. Evol.">
        <title>Chromosome-level genome assembly of the viviparous eelpout Zoarces viviparus.</title>
        <authorList>
            <person name="Fuhrmann N."/>
            <person name="Brasseur M.V."/>
            <person name="Bakowski C.E."/>
            <person name="Podsiadlowski L."/>
            <person name="Prost S."/>
            <person name="Krehenwinkel H."/>
            <person name="Mayer C."/>
        </authorList>
    </citation>
    <scope>NUCLEOTIDE SEQUENCE [LARGE SCALE GENOMIC DNA]</scope>
    <source>
        <strain evidence="10">NO-MEL_2022_Ind0_liver</strain>
    </source>
</reference>
<dbReference type="AlphaFoldDB" id="A0AAW1FIT8"/>
<dbReference type="Pfam" id="PF10601">
    <property type="entry name" value="zf-LITAF-like"/>
    <property type="match status" value="1"/>
</dbReference>
<comment type="caution">
    <text evidence="10">The sequence shown here is derived from an EMBL/GenBank/DDBJ whole genome shotgun (WGS) entry which is preliminary data.</text>
</comment>
<evidence type="ECO:0000313" key="11">
    <source>
        <dbReference type="Proteomes" id="UP001488805"/>
    </source>
</evidence>
<evidence type="ECO:0000256" key="1">
    <source>
        <dbReference type="ARBA" id="ARBA00004125"/>
    </source>
</evidence>
<feature type="transmembrane region" description="Helical" evidence="8">
    <location>
        <begin position="76"/>
        <end position="100"/>
    </location>
</feature>
<feature type="domain" description="LITAF" evidence="9">
    <location>
        <begin position="33"/>
        <end position="122"/>
    </location>
</feature>
<evidence type="ECO:0000256" key="7">
    <source>
        <dbReference type="ARBA" id="ARBA00023136"/>
    </source>
</evidence>
<evidence type="ECO:0000256" key="4">
    <source>
        <dbReference type="ARBA" id="ARBA00005975"/>
    </source>
</evidence>
<sequence length="127" mass="14426">MENNKNHIKPDISRGDLPVYHVYSVPEHHSRGDGKSVVSCEEKLGRTRGMTTCTSCQQHVMTDITYKVGRFAKQMCVFFAILGLLACVVPMLLLLIPLYVKDFIDVHHTCPLCYGELHIDKKRCCQC</sequence>
<dbReference type="InterPro" id="IPR037519">
    <property type="entry name" value="LITAF_fam"/>
</dbReference>
<evidence type="ECO:0000256" key="8">
    <source>
        <dbReference type="SAM" id="Phobius"/>
    </source>
</evidence>
<dbReference type="GO" id="GO:0008270">
    <property type="term" value="F:zinc ion binding"/>
    <property type="evidence" value="ECO:0007669"/>
    <property type="project" value="TreeGrafter"/>
</dbReference>
<dbReference type="PANTHER" id="PTHR23292:SF28">
    <property type="entry name" value="LIPOPOLYSACCHARIDE-INDUCED TUMOR NECROSIS FACTOR-ALPHA FACTOR-LIKE"/>
    <property type="match status" value="1"/>
</dbReference>